<reference evidence="3" key="1">
    <citation type="journal article" date="2014" name="Front. Microbiol.">
        <title>High frequency of phylogenetically diverse reductive dehalogenase-homologous genes in deep subseafloor sedimentary metagenomes.</title>
        <authorList>
            <person name="Kawai M."/>
            <person name="Futagami T."/>
            <person name="Toyoda A."/>
            <person name="Takaki Y."/>
            <person name="Nishi S."/>
            <person name="Hori S."/>
            <person name="Arai W."/>
            <person name="Tsubouchi T."/>
            <person name="Morono Y."/>
            <person name="Uchiyama I."/>
            <person name="Ito T."/>
            <person name="Fujiyama A."/>
            <person name="Inagaki F."/>
            <person name="Takami H."/>
        </authorList>
    </citation>
    <scope>NUCLEOTIDE SEQUENCE</scope>
    <source>
        <strain evidence="3">Expedition CK06-06</strain>
    </source>
</reference>
<dbReference type="Pfam" id="PF13432">
    <property type="entry name" value="TPR_16"/>
    <property type="match status" value="1"/>
</dbReference>
<dbReference type="Gene3D" id="1.25.40.10">
    <property type="entry name" value="Tetratricopeptide repeat domain"/>
    <property type="match status" value="2"/>
</dbReference>
<feature type="non-terminal residue" evidence="3">
    <location>
        <position position="104"/>
    </location>
</feature>
<evidence type="ECO:0000256" key="1">
    <source>
        <dbReference type="ARBA" id="ARBA00022737"/>
    </source>
</evidence>
<dbReference type="PROSITE" id="PS50293">
    <property type="entry name" value="TPR_REGION"/>
    <property type="match status" value="1"/>
</dbReference>
<dbReference type="InterPro" id="IPR051685">
    <property type="entry name" value="Ycf3/AcsC/BcsC/TPR_MFPF"/>
</dbReference>
<protein>
    <recommendedName>
        <fullName evidence="4">Tetratricopeptide repeat protein</fullName>
    </recommendedName>
</protein>
<evidence type="ECO:0008006" key="4">
    <source>
        <dbReference type="Google" id="ProtNLM"/>
    </source>
</evidence>
<dbReference type="InterPro" id="IPR011990">
    <property type="entry name" value="TPR-like_helical_dom_sf"/>
</dbReference>
<dbReference type="AlphaFoldDB" id="X1BYI4"/>
<evidence type="ECO:0000313" key="3">
    <source>
        <dbReference type="EMBL" id="GAG89258.1"/>
    </source>
</evidence>
<dbReference type="PANTHER" id="PTHR44943:SF8">
    <property type="entry name" value="TPR REPEAT-CONTAINING PROTEIN MJ0263"/>
    <property type="match status" value="1"/>
</dbReference>
<name>X1BYI4_9ZZZZ</name>
<organism evidence="3">
    <name type="scientific">marine sediment metagenome</name>
    <dbReference type="NCBI Taxonomy" id="412755"/>
    <lineage>
        <taxon>unclassified sequences</taxon>
        <taxon>metagenomes</taxon>
        <taxon>ecological metagenomes</taxon>
    </lineage>
</organism>
<dbReference type="SUPFAM" id="SSF48452">
    <property type="entry name" value="TPR-like"/>
    <property type="match status" value="1"/>
</dbReference>
<accession>X1BYI4</accession>
<dbReference type="InterPro" id="IPR019734">
    <property type="entry name" value="TPR_rpt"/>
</dbReference>
<dbReference type="EMBL" id="BART01010518">
    <property type="protein sequence ID" value="GAG89258.1"/>
    <property type="molecule type" value="Genomic_DNA"/>
</dbReference>
<dbReference type="PROSITE" id="PS50005">
    <property type="entry name" value="TPR"/>
    <property type="match status" value="1"/>
</dbReference>
<dbReference type="Pfam" id="PF14559">
    <property type="entry name" value="TPR_19"/>
    <property type="match status" value="1"/>
</dbReference>
<keyword evidence="1" id="KW-0677">Repeat</keyword>
<proteinExistence type="predicted"/>
<evidence type="ECO:0000256" key="2">
    <source>
        <dbReference type="ARBA" id="ARBA00022803"/>
    </source>
</evidence>
<gene>
    <name evidence="3" type="ORF">S01H4_22829</name>
</gene>
<dbReference type="PANTHER" id="PTHR44943">
    <property type="entry name" value="CELLULOSE SYNTHASE OPERON PROTEIN C"/>
    <property type="match status" value="1"/>
</dbReference>
<keyword evidence="2" id="KW-0802">TPR repeat</keyword>
<comment type="caution">
    <text evidence="3">The sequence shown here is derived from an EMBL/GenBank/DDBJ whole genome shotgun (WGS) entry which is preliminary data.</text>
</comment>
<sequence length="104" mass="11933">MINLGKKEEARSIFETLIDQDPDYSDAYYQLGIIYLSAGEIDRAIELLETFIAKDPEGASSNREYDEALKLLDQVISEDPGIMEARQVRANIFLQLERFEETIE</sequence>